<feature type="transmembrane region" description="Helical" evidence="1">
    <location>
        <begin position="21"/>
        <end position="41"/>
    </location>
</feature>
<feature type="transmembrane region" description="Helical" evidence="1">
    <location>
        <begin position="241"/>
        <end position="263"/>
    </location>
</feature>
<feature type="transmembrane region" description="Helical" evidence="1">
    <location>
        <begin position="309"/>
        <end position="332"/>
    </location>
</feature>
<reference evidence="2 3" key="1">
    <citation type="submission" date="2016-05" db="EMBL/GenBank/DDBJ databases">
        <title>Single-cell genome of chain-forming Candidatus Thiomargarita nelsonii and comparison to other large sulfur-oxidizing bacteria.</title>
        <authorList>
            <person name="Winkel M."/>
            <person name="Salman V."/>
            <person name="Woyke T."/>
            <person name="Schulz-Vogt H."/>
            <person name="Richter M."/>
            <person name="Flood B."/>
            <person name="Bailey J."/>
            <person name="Amann R."/>
            <person name="Mussmann M."/>
        </authorList>
    </citation>
    <scope>NUCLEOTIDE SEQUENCE [LARGE SCALE GENOMIC DNA]</scope>
    <source>
        <strain evidence="2 3">THI036</strain>
    </source>
</reference>
<dbReference type="Proteomes" id="UP000076962">
    <property type="component" value="Unassembled WGS sequence"/>
</dbReference>
<evidence type="ECO:0000256" key="1">
    <source>
        <dbReference type="SAM" id="Phobius"/>
    </source>
</evidence>
<evidence type="ECO:0000313" key="3">
    <source>
        <dbReference type="Proteomes" id="UP000076962"/>
    </source>
</evidence>
<keyword evidence="1" id="KW-0812">Transmembrane</keyword>
<keyword evidence="3" id="KW-1185">Reference proteome</keyword>
<dbReference type="EMBL" id="LUTY01000274">
    <property type="protein sequence ID" value="OAD23592.1"/>
    <property type="molecule type" value="Genomic_DNA"/>
</dbReference>
<feature type="transmembrane region" description="Helical" evidence="1">
    <location>
        <begin position="339"/>
        <end position="355"/>
    </location>
</feature>
<feature type="transmembrane region" description="Helical" evidence="1">
    <location>
        <begin position="170"/>
        <end position="189"/>
    </location>
</feature>
<accession>A0A176S629</accession>
<keyword evidence="1" id="KW-0472">Membrane</keyword>
<evidence type="ECO:0008006" key="4">
    <source>
        <dbReference type="Google" id="ProtNLM"/>
    </source>
</evidence>
<proteinExistence type="predicted"/>
<sequence>MNISEHDSKTKRILASSKLPILLALLAIVLTLPALSVGLQLDDFVHKLKLLGQETSPVEDASLFGLFSFLDGNADRTRELMDMGFLPWWTFENIKISFWRPLTEVFHYIDYALWPNSPMFMHAHSLLWFGLLVFCVTIFYRRMLPVTWIAGLASLLYAIDNAHGVPVGWLANRNALLATTFGLITLILHDRWRRNQSQLSLVIAPLCLALALLSSEAAIATCAYLFAYAVCIEPKNKLISLAPYALVTLAWWVVYHAFGYGTWGSDFYLDPGDEPWLYLHALVERVPALLAGQWGPLPAGTYLMLPKPLAGIFVLASMAFVIATTLILYPALKGYRNTHFWFVGMMLSILPVCAVDPSDRLLFFVGLGGMGLLAEFLVCSPTTDRQKYRLYCLYF</sequence>
<protein>
    <recommendedName>
        <fullName evidence="4">Glycosyltransferase RgtA/B/C/D-like domain-containing protein</fullName>
    </recommendedName>
</protein>
<keyword evidence="1" id="KW-1133">Transmembrane helix</keyword>
<organism evidence="2 3">
    <name type="scientific">Candidatus Thiomargarita nelsonii</name>
    <dbReference type="NCBI Taxonomy" id="1003181"/>
    <lineage>
        <taxon>Bacteria</taxon>
        <taxon>Pseudomonadati</taxon>
        <taxon>Pseudomonadota</taxon>
        <taxon>Gammaproteobacteria</taxon>
        <taxon>Thiotrichales</taxon>
        <taxon>Thiotrichaceae</taxon>
        <taxon>Thiomargarita</taxon>
    </lineage>
</organism>
<name>A0A176S629_9GAMM</name>
<comment type="caution">
    <text evidence="2">The sequence shown here is derived from an EMBL/GenBank/DDBJ whole genome shotgun (WGS) entry which is preliminary data.</text>
</comment>
<feature type="transmembrane region" description="Helical" evidence="1">
    <location>
        <begin position="361"/>
        <end position="379"/>
    </location>
</feature>
<gene>
    <name evidence="2" type="ORF">THIOM_000570</name>
</gene>
<feature type="transmembrane region" description="Helical" evidence="1">
    <location>
        <begin position="201"/>
        <end position="229"/>
    </location>
</feature>
<dbReference type="AlphaFoldDB" id="A0A176S629"/>
<feature type="transmembrane region" description="Helical" evidence="1">
    <location>
        <begin position="119"/>
        <end position="139"/>
    </location>
</feature>
<feature type="non-terminal residue" evidence="2">
    <location>
        <position position="395"/>
    </location>
</feature>
<evidence type="ECO:0000313" key="2">
    <source>
        <dbReference type="EMBL" id="OAD23592.1"/>
    </source>
</evidence>